<reference evidence="2" key="2">
    <citation type="submission" date="2021-04" db="EMBL/GenBank/DDBJ databases">
        <authorList>
            <person name="Gilroy R."/>
        </authorList>
    </citation>
    <scope>NUCLEOTIDE SEQUENCE</scope>
    <source>
        <strain evidence="2">1719</strain>
    </source>
</reference>
<dbReference type="InterPro" id="IPR032710">
    <property type="entry name" value="NTF2-like_dom_sf"/>
</dbReference>
<dbReference type="Proteomes" id="UP000824156">
    <property type="component" value="Unassembled WGS sequence"/>
</dbReference>
<dbReference type="AlphaFoldDB" id="A0A9D1W8J1"/>
<comment type="caution">
    <text evidence="2">The sequence shown here is derived from an EMBL/GenBank/DDBJ whole genome shotgun (WGS) entry which is preliminary data.</text>
</comment>
<accession>A0A9D1W8J1</accession>
<protein>
    <submittedName>
        <fullName evidence="2">DUF4440 domain-containing protein</fullName>
    </submittedName>
</protein>
<evidence type="ECO:0000313" key="2">
    <source>
        <dbReference type="EMBL" id="HIX54466.1"/>
    </source>
</evidence>
<dbReference type="EMBL" id="DXEZ01000151">
    <property type="protein sequence ID" value="HIX54466.1"/>
    <property type="molecule type" value="Genomic_DNA"/>
</dbReference>
<proteinExistence type="predicted"/>
<name>A0A9D1W8J1_9SPHI</name>
<reference evidence="2" key="1">
    <citation type="journal article" date="2021" name="PeerJ">
        <title>Extensive microbial diversity within the chicken gut microbiome revealed by metagenomics and culture.</title>
        <authorList>
            <person name="Gilroy R."/>
            <person name="Ravi A."/>
            <person name="Getino M."/>
            <person name="Pursley I."/>
            <person name="Horton D.L."/>
            <person name="Alikhan N.F."/>
            <person name="Baker D."/>
            <person name="Gharbi K."/>
            <person name="Hall N."/>
            <person name="Watson M."/>
            <person name="Adriaenssens E.M."/>
            <person name="Foster-Nyarko E."/>
            <person name="Jarju S."/>
            <person name="Secka A."/>
            <person name="Antonio M."/>
            <person name="Oren A."/>
            <person name="Chaudhuri R.R."/>
            <person name="La Ragione R."/>
            <person name="Hildebrand F."/>
            <person name="Pallen M.J."/>
        </authorList>
    </citation>
    <scope>NUCLEOTIDE SEQUENCE</scope>
    <source>
        <strain evidence="2">1719</strain>
    </source>
</reference>
<dbReference type="Gene3D" id="3.10.450.50">
    <property type="match status" value="2"/>
</dbReference>
<feature type="signal peptide" evidence="1">
    <location>
        <begin position="1"/>
        <end position="23"/>
    </location>
</feature>
<sequence>MLKNQLLTALVLLILCTPFASYAQLPEHVASLLEVDRTAAHLSKTESPHKGLSYMIDKESSFFVPVKVNAKNYLDNRPNIPDVLSWKPYFALVSRSFDFGVTSGSIEFQRMGAIKRYGNYITIWKRDRKGRWKVNLRAEVENYGKQADRKMNYLEPDSAWYLKHRSKKRLGEREDIVLQTDQLYATVLKADNQTAFTEFLAEDTYFYYPWAPAMHKKEEVISYFKKNRLEIITEPHDVGRAYSGEYAYTSGTASVHTPEKVIKFNYIRVWQVDQESYEWKVLLEMLFER</sequence>
<evidence type="ECO:0000256" key="1">
    <source>
        <dbReference type="SAM" id="SignalP"/>
    </source>
</evidence>
<organism evidence="2 3">
    <name type="scientific">Candidatus Sphingobacterium stercoripullorum</name>
    <dbReference type="NCBI Taxonomy" id="2838759"/>
    <lineage>
        <taxon>Bacteria</taxon>
        <taxon>Pseudomonadati</taxon>
        <taxon>Bacteroidota</taxon>
        <taxon>Sphingobacteriia</taxon>
        <taxon>Sphingobacteriales</taxon>
        <taxon>Sphingobacteriaceae</taxon>
        <taxon>Sphingobacterium</taxon>
    </lineage>
</organism>
<keyword evidence="1" id="KW-0732">Signal</keyword>
<feature type="chain" id="PRO_5039306009" evidence="1">
    <location>
        <begin position="24"/>
        <end position="289"/>
    </location>
</feature>
<dbReference type="SUPFAM" id="SSF54427">
    <property type="entry name" value="NTF2-like"/>
    <property type="match status" value="1"/>
</dbReference>
<gene>
    <name evidence="2" type="ORF">H9853_05520</name>
</gene>
<evidence type="ECO:0000313" key="3">
    <source>
        <dbReference type="Proteomes" id="UP000824156"/>
    </source>
</evidence>